<dbReference type="Gene3D" id="3.40.190.10">
    <property type="entry name" value="Periplasmic binding protein-like II"/>
    <property type="match status" value="1"/>
</dbReference>
<dbReference type="CDD" id="cd08504">
    <property type="entry name" value="PBP2_OppA"/>
    <property type="match status" value="1"/>
</dbReference>
<comment type="caution">
    <text evidence="6">The sequence shown here is derived from an EMBL/GenBank/DDBJ whole genome shotgun (WGS) entry which is preliminary data.</text>
</comment>
<evidence type="ECO:0000259" key="5">
    <source>
        <dbReference type="Pfam" id="PF00496"/>
    </source>
</evidence>
<dbReference type="Proteomes" id="UP000823964">
    <property type="component" value="Unassembled WGS sequence"/>
</dbReference>
<dbReference type="InterPro" id="IPR030678">
    <property type="entry name" value="Peptide/Ni-bd"/>
</dbReference>
<protein>
    <submittedName>
        <fullName evidence="6">Peptide ABC transporter substrate-binding protein</fullName>
    </submittedName>
</protein>
<dbReference type="InterPro" id="IPR039424">
    <property type="entry name" value="SBP_5"/>
</dbReference>
<dbReference type="GO" id="GO:0030288">
    <property type="term" value="C:outer membrane-bounded periplasmic space"/>
    <property type="evidence" value="ECO:0007669"/>
    <property type="project" value="UniProtKB-ARBA"/>
</dbReference>
<evidence type="ECO:0000256" key="4">
    <source>
        <dbReference type="ARBA" id="ARBA00022729"/>
    </source>
</evidence>
<evidence type="ECO:0000256" key="3">
    <source>
        <dbReference type="ARBA" id="ARBA00022448"/>
    </source>
</evidence>
<dbReference type="InterPro" id="IPR000914">
    <property type="entry name" value="SBP_5_dom"/>
</dbReference>
<keyword evidence="4" id="KW-0732">Signal</keyword>
<organism evidence="6 7">
    <name type="scientific">Candidatus Akkermansia intestinigallinarum</name>
    <dbReference type="NCBI Taxonomy" id="2838431"/>
    <lineage>
        <taxon>Bacteria</taxon>
        <taxon>Pseudomonadati</taxon>
        <taxon>Verrucomicrobiota</taxon>
        <taxon>Verrucomicrobiia</taxon>
        <taxon>Verrucomicrobiales</taxon>
        <taxon>Akkermansiaceae</taxon>
        <taxon>Akkermansia</taxon>
    </lineage>
</organism>
<evidence type="ECO:0000313" key="6">
    <source>
        <dbReference type="EMBL" id="HIX20414.1"/>
    </source>
</evidence>
<gene>
    <name evidence="6" type="ORF">H9862_07430</name>
</gene>
<evidence type="ECO:0000313" key="7">
    <source>
        <dbReference type="Proteomes" id="UP000823964"/>
    </source>
</evidence>
<dbReference type="Pfam" id="PF00496">
    <property type="entry name" value="SBP_bac_5"/>
    <property type="match status" value="1"/>
</dbReference>
<dbReference type="SUPFAM" id="SSF53850">
    <property type="entry name" value="Periplasmic binding protein-like II"/>
    <property type="match status" value="1"/>
</dbReference>
<comment type="subcellular location">
    <subcellularLocation>
        <location evidence="1">Cell envelope</location>
    </subcellularLocation>
</comment>
<dbReference type="Gene3D" id="3.90.76.10">
    <property type="entry name" value="Dipeptide-binding Protein, Domain 1"/>
    <property type="match status" value="1"/>
</dbReference>
<dbReference type="GO" id="GO:0015833">
    <property type="term" value="P:peptide transport"/>
    <property type="evidence" value="ECO:0007669"/>
    <property type="project" value="TreeGrafter"/>
</dbReference>
<dbReference type="PANTHER" id="PTHR30290">
    <property type="entry name" value="PERIPLASMIC BINDING COMPONENT OF ABC TRANSPORTER"/>
    <property type="match status" value="1"/>
</dbReference>
<dbReference type="FunFam" id="3.90.76.10:FF:000001">
    <property type="entry name" value="Oligopeptide ABC transporter substrate-binding protein"/>
    <property type="match status" value="1"/>
</dbReference>
<evidence type="ECO:0000256" key="1">
    <source>
        <dbReference type="ARBA" id="ARBA00004196"/>
    </source>
</evidence>
<dbReference type="GO" id="GO:0043190">
    <property type="term" value="C:ATP-binding cassette (ABC) transporter complex"/>
    <property type="evidence" value="ECO:0007669"/>
    <property type="project" value="InterPro"/>
</dbReference>
<feature type="domain" description="Solute-binding protein family 5" evidence="5">
    <location>
        <begin position="78"/>
        <end position="460"/>
    </location>
</feature>
<comment type="similarity">
    <text evidence="2">Belongs to the bacterial solute-binding protein 5 family.</text>
</comment>
<reference evidence="6" key="1">
    <citation type="journal article" date="2021" name="PeerJ">
        <title>Extensive microbial diversity within the chicken gut microbiome revealed by metagenomics and culture.</title>
        <authorList>
            <person name="Gilroy R."/>
            <person name="Ravi A."/>
            <person name="Getino M."/>
            <person name="Pursley I."/>
            <person name="Horton D.L."/>
            <person name="Alikhan N.F."/>
            <person name="Baker D."/>
            <person name="Gharbi K."/>
            <person name="Hall N."/>
            <person name="Watson M."/>
            <person name="Adriaenssens E.M."/>
            <person name="Foster-Nyarko E."/>
            <person name="Jarju S."/>
            <person name="Secka A."/>
            <person name="Antonio M."/>
            <person name="Oren A."/>
            <person name="Chaudhuri R.R."/>
            <person name="La Ragione R."/>
            <person name="Hildebrand F."/>
            <person name="Pallen M.J."/>
        </authorList>
    </citation>
    <scope>NUCLEOTIDE SEQUENCE</scope>
    <source>
        <strain evidence="6">14975</strain>
    </source>
</reference>
<dbReference type="PANTHER" id="PTHR30290:SF10">
    <property type="entry name" value="PERIPLASMIC OLIGOPEPTIDE-BINDING PROTEIN-RELATED"/>
    <property type="match status" value="1"/>
</dbReference>
<dbReference type="Gene3D" id="3.10.105.10">
    <property type="entry name" value="Dipeptide-binding Protein, Domain 3"/>
    <property type="match status" value="1"/>
</dbReference>
<dbReference type="PIRSF" id="PIRSF002741">
    <property type="entry name" value="MppA"/>
    <property type="match status" value="1"/>
</dbReference>
<keyword evidence="3" id="KW-0813">Transport</keyword>
<sequence length="556" mass="62429">MLRCSRLLGLVLACLIPACGDGRSSAERAADEGVLVIGNNQEPQNLDPHKATAVADGKIISALLEGLVRPDARDDTVVHPGMAERWEHNADADEWTFHLREAQWSDGRPVRAQDFAYAYRRLLHPAFGGKYAEMLYPLRGAEAYNKGQAPWEAVGVRTPDDRTLVLTLSGPMPQLPYLLMHFTWFPVPEHAVEAHGGMLDRRSAWTRPENWVGNGAYVPEERVFNDYLSVRPNPNYWRAGEVKNRGIRFLPVVNGYTETRMYFGGKLHITNNVPPEMLEMAASREPGSFCRDDYYCTIFYRLNTTRGPLADQRVRRALSLAVDREMLVQRVVRGAGKSAFTFTPPGAGYALDDGGESARSQGERETEARRLLAEAGYPDGRGFPTLELMTSSRDVQRLMAETIQAMWMKALGIHVEIRSCEWSAYKAAQQNMDYDISSSSWSGDYLDPATFVELWCSGNNCTGWGRAAYDAEVDAARASAEPEQRLEHLRRAERMMLREQPVIPLYWSERTYMKSPRVRGWYPLMLDNHPLDAVELLPSGAAADAAPHSREGGSER</sequence>
<accession>A0A9D1VCT8</accession>
<proteinExistence type="inferred from homology"/>
<dbReference type="AlphaFoldDB" id="A0A9D1VCT8"/>
<dbReference type="GO" id="GO:1904680">
    <property type="term" value="F:peptide transmembrane transporter activity"/>
    <property type="evidence" value="ECO:0007669"/>
    <property type="project" value="TreeGrafter"/>
</dbReference>
<name>A0A9D1VCT8_9BACT</name>
<dbReference type="EMBL" id="DXFQ01000138">
    <property type="protein sequence ID" value="HIX20414.1"/>
    <property type="molecule type" value="Genomic_DNA"/>
</dbReference>
<evidence type="ECO:0000256" key="2">
    <source>
        <dbReference type="ARBA" id="ARBA00005695"/>
    </source>
</evidence>
<reference evidence="6" key="2">
    <citation type="submission" date="2021-04" db="EMBL/GenBank/DDBJ databases">
        <authorList>
            <person name="Gilroy R."/>
        </authorList>
    </citation>
    <scope>NUCLEOTIDE SEQUENCE</scope>
    <source>
        <strain evidence="6">14975</strain>
    </source>
</reference>